<dbReference type="SUPFAM" id="SSF47384">
    <property type="entry name" value="Homodimeric domain of signal transducing histidine kinase"/>
    <property type="match status" value="1"/>
</dbReference>
<evidence type="ECO:0000259" key="15">
    <source>
        <dbReference type="PROSITE" id="PS50109"/>
    </source>
</evidence>
<feature type="transmembrane region" description="Helical" evidence="14">
    <location>
        <begin position="554"/>
        <end position="573"/>
    </location>
</feature>
<evidence type="ECO:0000256" key="4">
    <source>
        <dbReference type="ARBA" id="ARBA00022475"/>
    </source>
</evidence>
<evidence type="ECO:0000256" key="6">
    <source>
        <dbReference type="ARBA" id="ARBA00022679"/>
    </source>
</evidence>
<gene>
    <name evidence="16" type="ORF">IAA21_02625</name>
</gene>
<evidence type="ECO:0000313" key="17">
    <source>
        <dbReference type="Proteomes" id="UP000824041"/>
    </source>
</evidence>
<evidence type="ECO:0000256" key="13">
    <source>
        <dbReference type="ARBA" id="ARBA00023136"/>
    </source>
</evidence>
<proteinExistence type="predicted"/>
<dbReference type="PANTHER" id="PTHR45528">
    <property type="entry name" value="SENSOR HISTIDINE KINASE CPXA"/>
    <property type="match status" value="1"/>
</dbReference>
<dbReference type="InterPro" id="IPR036890">
    <property type="entry name" value="HATPase_C_sf"/>
</dbReference>
<reference evidence="16" key="2">
    <citation type="submission" date="2021-04" db="EMBL/GenBank/DDBJ databases">
        <authorList>
            <person name="Gilroy R."/>
        </authorList>
    </citation>
    <scope>NUCLEOTIDE SEQUENCE</scope>
    <source>
        <strain evidence="16">14324</strain>
    </source>
</reference>
<dbReference type="InterPro" id="IPR005467">
    <property type="entry name" value="His_kinase_dom"/>
</dbReference>
<sequence>MKRKWYRSNGAKVFWIAVAMIAAIASAICVMLFVLMYDAGFRLQDQNKSYEQTERFSYAVRSRGTDILNRIGTAENNKLLSQAGEDAVIDLDEFTERGSDSLTKISFENTSGLAYAVEDLLAWSKDWEGRYEEDSQADPVIACEKADGSFYYYYYEDFKQQLLNSELEIEDPSYLDYYEYTETQTAEAAYPDLFYDIELGYKVDLGPIRDTHENTLYTACQANPVTPVEEKYPPEGADSLLEVLNTDASWNGRLEEAYEELNSLLSYLQYYAGEGSSPISFGEDGNMEACFSEDYQEGNTNLTYLYADKDTETIYTNKAAYQDFDNLDEAIKEMQEEGSYIIIYPADKDCATNIPYLKDDGVLQLWSHSVREYTGQEDYVYALQVDTAFPAEDTLAEDAAVYEQYRSYFLPVTIGGGAAILLLVTGLVWLTFAAGRRPGDEEVHLNAFDRWFTEIGAAAVIGVWGGPIFALGLSITGAIMDDITEVMVFAAAAAALTALFFLIGYLSLVRRIKARTLWKNSLLRHLFRLLGKGLKSLKNFLGIYSKNTSAKLKMSAIVIIFLGMQFLFCAIIFSGGTGFLLLLAFFDAAALVYLIRRAGGWDIILDGLKRISGGELQHKISTERLLGDQKTMAEYINNIGSGLDAAVEKSVKNERMKTELITNVSHDIKTPLTSIINYVDLLKRENPTDPKIQGYLKILEEKSQRLKTLTEDVVEASKASSGNITLEMNDLDFVEMVQQVIGEFEERFQEKNLVMMVHFTDEPSVIYADGQRMWRVLENIFGNVVKYAMEGTRVYAEVLKADKKITFSLKNISAQPLNISPEELTERFIRGDVSRNTEGSGLGLSIAKSLTELQGGEFKLYLDGDLFKVMITFAARTEKTQI</sequence>
<feature type="transmembrane region" description="Helical" evidence="14">
    <location>
        <begin position="12"/>
        <end position="37"/>
    </location>
</feature>
<dbReference type="GO" id="GO:0005524">
    <property type="term" value="F:ATP binding"/>
    <property type="evidence" value="ECO:0007669"/>
    <property type="project" value="UniProtKB-KW"/>
</dbReference>
<dbReference type="InterPro" id="IPR003594">
    <property type="entry name" value="HATPase_dom"/>
</dbReference>
<keyword evidence="8" id="KW-0547">Nucleotide-binding</keyword>
<accession>A0A9D2DRD6</accession>
<comment type="caution">
    <text evidence="16">The sequence shown here is derived from an EMBL/GenBank/DDBJ whole genome shotgun (WGS) entry which is preliminary data.</text>
</comment>
<dbReference type="EC" id="2.7.13.3" evidence="3"/>
<keyword evidence="5" id="KW-0597">Phosphoprotein</keyword>
<dbReference type="SMART" id="SM00388">
    <property type="entry name" value="HisKA"/>
    <property type="match status" value="1"/>
</dbReference>
<evidence type="ECO:0000256" key="2">
    <source>
        <dbReference type="ARBA" id="ARBA00004651"/>
    </source>
</evidence>
<dbReference type="PROSITE" id="PS50109">
    <property type="entry name" value="HIS_KIN"/>
    <property type="match status" value="1"/>
</dbReference>
<keyword evidence="12" id="KW-0902">Two-component regulatory system</keyword>
<keyword evidence="10" id="KW-0067">ATP-binding</keyword>
<evidence type="ECO:0000256" key="7">
    <source>
        <dbReference type="ARBA" id="ARBA00022692"/>
    </source>
</evidence>
<keyword evidence="6" id="KW-0808">Transferase</keyword>
<dbReference type="Pfam" id="PF02518">
    <property type="entry name" value="HATPase_c"/>
    <property type="match status" value="1"/>
</dbReference>
<dbReference type="AlphaFoldDB" id="A0A9D2DRD6"/>
<evidence type="ECO:0000256" key="10">
    <source>
        <dbReference type="ARBA" id="ARBA00022840"/>
    </source>
</evidence>
<dbReference type="InterPro" id="IPR036097">
    <property type="entry name" value="HisK_dim/P_sf"/>
</dbReference>
<evidence type="ECO:0000256" key="14">
    <source>
        <dbReference type="SAM" id="Phobius"/>
    </source>
</evidence>
<evidence type="ECO:0000256" key="9">
    <source>
        <dbReference type="ARBA" id="ARBA00022777"/>
    </source>
</evidence>
<organism evidence="16 17">
    <name type="scientific">Candidatus Blautia faecigallinarum</name>
    <dbReference type="NCBI Taxonomy" id="2838488"/>
    <lineage>
        <taxon>Bacteria</taxon>
        <taxon>Bacillati</taxon>
        <taxon>Bacillota</taxon>
        <taxon>Clostridia</taxon>
        <taxon>Lachnospirales</taxon>
        <taxon>Lachnospiraceae</taxon>
        <taxon>Blautia</taxon>
    </lineage>
</organism>
<dbReference type="CDD" id="cd00082">
    <property type="entry name" value="HisKA"/>
    <property type="match status" value="1"/>
</dbReference>
<dbReference type="SUPFAM" id="SSF55874">
    <property type="entry name" value="ATPase domain of HSP90 chaperone/DNA topoisomerase II/histidine kinase"/>
    <property type="match status" value="1"/>
</dbReference>
<dbReference type="Pfam" id="PF00512">
    <property type="entry name" value="HisKA"/>
    <property type="match status" value="1"/>
</dbReference>
<evidence type="ECO:0000256" key="3">
    <source>
        <dbReference type="ARBA" id="ARBA00012438"/>
    </source>
</evidence>
<dbReference type="EMBL" id="DXBU01000031">
    <property type="protein sequence ID" value="HIZ21680.1"/>
    <property type="molecule type" value="Genomic_DNA"/>
</dbReference>
<evidence type="ECO:0000256" key="11">
    <source>
        <dbReference type="ARBA" id="ARBA00022989"/>
    </source>
</evidence>
<dbReference type="GO" id="GO:0005886">
    <property type="term" value="C:plasma membrane"/>
    <property type="evidence" value="ECO:0007669"/>
    <property type="project" value="UniProtKB-SubCell"/>
</dbReference>
<dbReference type="GO" id="GO:0000155">
    <property type="term" value="F:phosphorelay sensor kinase activity"/>
    <property type="evidence" value="ECO:0007669"/>
    <property type="project" value="InterPro"/>
</dbReference>
<comment type="catalytic activity">
    <reaction evidence="1">
        <text>ATP + protein L-histidine = ADP + protein N-phospho-L-histidine.</text>
        <dbReference type="EC" id="2.7.13.3"/>
    </reaction>
</comment>
<dbReference type="InterPro" id="IPR003661">
    <property type="entry name" value="HisK_dim/P_dom"/>
</dbReference>
<evidence type="ECO:0000256" key="1">
    <source>
        <dbReference type="ARBA" id="ARBA00000085"/>
    </source>
</evidence>
<reference evidence="16" key="1">
    <citation type="journal article" date="2021" name="PeerJ">
        <title>Extensive microbial diversity within the chicken gut microbiome revealed by metagenomics and culture.</title>
        <authorList>
            <person name="Gilroy R."/>
            <person name="Ravi A."/>
            <person name="Getino M."/>
            <person name="Pursley I."/>
            <person name="Horton D.L."/>
            <person name="Alikhan N.F."/>
            <person name="Baker D."/>
            <person name="Gharbi K."/>
            <person name="Hall N."/>
            <person name="Watson M."/>
            <person name="Adriaenssens E.M."/>
            <person name="Foster-Nyarko E."/>
            <person name="Jarju S."/>
            <person name="Secka A."/>
            <person name="Antonio M."/>
            <person name="Oren A."/>
            <person name="Chaudhuri R.R."/>
            <person name="La Ragione R."/>
            <person name="Hildebrand F."/>
            <person name="Pallen M.J."/>
        </authorList>
    </citation>
    <scope>NUCLEOTIDE SEQUENCE</scope>
    <source>
        <strain evidence="16">14324</strain>
    </source>
</reference>
<feature type="domain" description="Histidine kinase" evidence="15">
    <location>
        <begin position="663"/>
        <end position="860"/>
    </location>
</feature>
<feature type="transmembrane region" description="Helical" evidence="14">
    <location>
        <begin position="455"/>
        <end position="480"/>
    </location>
</feature>
<evidence type="ECO:0000256" key="12">
    <source>
        <dbReference type="ARBA" id="ARBA00023012"/>
    </source>
</evidence>
<evidence type="ECO:0000256" key="8">
    <source>
        <dbReference type="ARBA" id="ARBA00022741"/>
    </source>
</evidence>
<dbReference type="SMART" id="SM00387">
    <property type="entry name" value="HATPase_c"/>
    <property type="match status" value="1"/>
</dbReference>
<dbReference type="Gene3D" id="3.30.565.10">
    <property type="entry name" value="Histidine kinase-like ATPase, C-terminal domain"/>
    <property type="match status" value="1"/>
</dbReference>
<evidence type="ECO:0000313" key="16">
    <source>
        <dbReference type="EMBL" id="HIZ21680.1"/>
    </source>
</evidence>
<keyword evidence="7 14" id="KW-0812">Transmembrane</keyword>
<dbReference type="Gene3D" id="1.10.287.130">
    <property type="match status" value="1"/>
</dbReference>
<keyword evidence="13 14" id="KW-0472">Membrane</keyword>
<keyword evidence="9 16" id="KW-0418">Kinase</keyword>
<keyword evidence="11 14" id="KW-1133">Transmembrane helix</keyword>
<comment type="subcellular location">
    <subcellularLocation>
        <location evidence="2">Cell membrane</location>
        <topology evidence="2">Multi-pass membrane protein</topology>
    </subcellularLocation>
</comment>
<protein>
    <recommendedName>
        <fullName evidence="3">histidine kinase</fullName>
        <ecNumber evidence="3">2.7.13.3</ecNumber>
    </recommendedName>
</protein>
<feature type="transmembrane region" description="Helical" evidence="14">
    <location>
        <begin position="408"/>
        <end position="434"/>
    </location>
</feature>
<name>A0A9D2DRD6_9FIRM</name>
<evidence type="ECO:0000256" key="5">
    <source>
        <dbReference type="ARBA" id="ARBA00022553"/>
    </source>
</evidence>
<feature type="transmembrane region" description="Helical" evidence="14">
    <location>
        <begin position="486"/>
        <end position="509"/>
    </location>
</feature>
<dbReference type="Proteomes" id="UP000824041">
    <property type="component" value="Unassembled WGS sequence"/>
</dbReference>
<keyword evidence="4" id="KW-1003">Cell membrane</keyword>
<dbReference type="InterPro" id="IPR050398">
    <property type="entry name" value="HssS/ArlS-like"/>
</dbReference>
<dbReference type="PANTHER" id="PTHR45528:SF1">
    <property type="entry name" value="SENSOR HISTIDINE KINASE CPXA"/>
    <property type="match status" value="1"/>
</dbReference>